<evidence type="ECO:0000256" key="1">
    <source>
        <dbReference type="SAM" id="MobiDB-lite"/>
    </source>
</evidence>
<reference evidence="3" key="1">
    <citation type="journal article" date="2002" name="DNA Res.">
        <title>Complete genomic sequence of nitrogen-fixing symbiotic bacterium Bradyrhizobium japonicum USDA110.</title>
        <authorList>
            <person name="Kaneko T."/>
            <person name="Nakamura Y."/>
            <person name="Sato S."/>
            <person name="Minamisawa K."/>
            <person name="Uchiumi T."/>
            <person name="Sasamoto S."/>
            <person name="Watanabe A."/>
            <person name="Idesawa K."/>
            <person name="Iriguchi M."/>
            <person name="Kawashima K."/>
            <person name="Kohara M."/>
            <person name="Matsumoto M."/>
            <person name="Shimpo S."/>
            <person name="Tsuruoka H."/>
            <person name="Wada T."/>
            <person name="Yamada M."/>
            <person name="Tabata S."/>
        </authorList>
    </citation>
    <scope>NUCLEOTIDE SEQUENCE [LARGE SCALE GENOMIC DNA]</scope>
    <source>
        <strain evidence="3">JCM 10833 / BCRC 13528 / IAM 13628 / NBRC 14792 / USDA 110</strain>
    </source>
</reference>
<organism evidence="2 3">
    <name type="scientific">Bradyrhizobium diazoefficiens (strain JCM 10833 / BCRC 13528 / IAM 13628 / NBRC 14792 / USDA 110)</name>
    <dbReference type="NCBI Taxonomy" id="224911"/>
    <lineage>
        <taxon>Bacteria</taxon>
        <taxon>Pseudomonadati</taxon>
        <taxon>Pseudomonadota</taxon>
        <taxon>Alphaproteobacteria</taxon>
        <taxon>Hyphomicrobiales</taxon>
        <taxon>Nitrobacteraceae</taxon>
        <taxon>Bradyrhizobium</taxon>
    </lineage>
</organism>
<dbReference type="EnsemblBacteria" id="BAC51087">
    <property type="protein sequence ID" value="BAC51087"/>
    <property type="gene ID" value="BAC51087"/>
</dbReference>
<dbReference type="STRING" id="224911.AAV28_26645"/>
<proteinExistence type="predicted"/>
<dbReference type="HOGENOM" id="CLU_156391_0_0_5"/>
<dbReference type="AlphaFoldDB" id="Q89I17"/>
<name>Q89I17_BRADU</name>
<accession>Q89I17</accession>
<gene>
    <name evidence="2" type="ordered locus">bll5822</name>
</gene>
<protein>
    <submittedName>
        <fullName evidence="2">Bll5822 protein</fullName>
    </submittedName>
</protein>
<dbReference type="InParanoid" id="Q89I17"/>
<evidence type="ECO:0000313" key="2">
    <source>
        <dbReference type="EMBL" id="BAC51087.1"/>
    </source>
</evidence>
<feature type="region of interest" description="Disordered" evidence="1">
    <location>
        <begin position="1"/>
        <end position="25"/>
    </location>
</feature>
<sequence length="134" mass="14651">MAAAINPPRPATCPRSTASRRKSRIEGSRAAARYGNLRAIARSFGLHAARRLACLAREPLLNPATCRAQRFLDGKEGLAVLLDQRSLRHSSHEMKGAVAAGALVYLQCITPRDWKDGYDRSCLATYNAVGFFAH</sequence>
<dbReference type="EMBL" id="BA000040">
    <property type="protein sequence ID" value="BAC51087.1"/>
    <property type="molecule type" value="Genomic_DNA"/>
</dbReference>
<dbReference type="eggNOG" id="ENOG5032P1N">
    <property type="taxonomic scope" value="Bacteria"/>
</dbReference>
<keyword evidence="3" id="KW-1185">Reference proteome</keyword>
<dbReference type="OrthoDB" id="9911797at2"/>
<dbReference type="Proteomes" id="UP000002526">
    <property type="component" value="Chromosome"/>
</dbReference>
<dbReference type="KEGG" id="bja:bll5822"/>
<evidence type="ECO:0000313" key="3">
    <source>
        <dbReference type="Proteomes" id="UP000002526"/>
    </source>
</evidence>